<feature type="domain" description="Alpha/beta hydrolase fold-3" evidence="2">
    <location>
        <begin position="55"/>
        <end position="260"/>
    </location>
</feature>
<dbReference type="InterPro" id="IPR050300">
    <property type="entry name" value="GDXG_lipolytic_enzyme"/>
</dbReference>
<name>A0A5Q0THI1_9VIBR</name>
<dbReference type="Pfam" id="PF07859">
    <property type="entry name" value="Abhydrolase_3"/>
    <property type="match status" value="1"/>
</dbReference>
<evidence type="ECO:0000259" key="2">
    <source>
        <dbReference type="Pfam" id="PF07859"/>
    </source>
</evidence>
<organism evidence="3 4">
    <name type="scientific">Vibrio algicola</name>
    <dbReference type="NCBI Taxonomy" id="2662262"/>
    <lineage>
        <taxon>Bacteria</taxon>
        <taxon>Pseudomonadati</taxon>
        <taxon>Pseudomonadota</taxon>
        <taxon>Gammaproteobacteria</taxon>
        <taxon>Vibrionales</taxon>
        <taxon>Vibrionaceae</taxon>
        <taxon>Vibrio</taxon>
    </lineage>
</organism>
<dbReference type="Gene3D" id="3.40.50.1820">
    <property type="entry name" value="alpha/beta hydrolase"/>
    <property type="match status" value="1"/>
</dbReference>
<dbReference type="AlphaFoldDB" id="A0A5Q0THI1"/>
<dbReference type="PANTHER" id="PTHR48081:SF8">
    <property type="entry name" value="ALPHA_BETA HYDROLASE FOLD-3 DOMAIN-CONTAINING PROTEIN-RELATED"/>
    <property type="match status" value="1"/>
</dbReference>
<dbReference type="GO" id="GO:0016787">
    <property type="term" value="F:hydrolase activity"/>
    <property type="evidence" value="ECO:0007669"/>
    <property type="project" value="UniProtKB-KW"/>
</dbReference>
<reference evidence="3 4" key="1">
    <citation type="submission" date="2019-10" db="EMBL/GenBank/DDBJ databases">
        <title>Vibrio sp. nov., isolated from Coralline algae surface.</title>
        <authorList>
            <person name="Geng Y."/>
            <person name="Zhang X."/>
        </authorList>
    </citation>
    <scope>NUCLEOTIDE SEQUENCE [LARGE SCALE GENOMIC DNA]</scope>
    <source>
        <strain evidence="3 4">SM1977</strain>
    </source>
</reference>
<accession>A0A5Q0THI1</accession>
<sequence>MSSREGLASLTKAYTPTPKGNLDIVNVDVNTNGRRIPARIYHKPLSNKATKPGVLFFIHGGGHLSGSVGVYDPIARNLALATGDIVVAVDYRLAPENPYPAGLNDARAVLLQTYSLLDSQHIAYQHNLTLAGDSGGGAFSATLAAEFQTSHAGFINQLVLIYPSLDYTLAWPSLKENGTGKLLDETKISWYFDQYFQNKEDRREHSPLYMPITKAYPKVLLFTGGLDPLRDEDFAYAARLKAAGVPVQHQHFPTVTHAYLMIQNLVPKEVQTTYQLIGEFVVHNSTQTSAK</sequence>
<dbReference type="InterPro" id="IPR013094">
    <property type="entry name" value="AB_hydrolase_3"/>
</dbReference>
<proteinExistence type="predicted"/>
<dbReference type="Proteomes" id="UP000348942">
    <property type="component" value="Chromosome 1"/>
</dbReference>
<evidence type="ECO:0000256" key="1">
    <source>
        <dbReference type="ARBA" id="ARBA00022801"/>
    </source>
</evidence>
<dbReference type="EMBL" id="CP045699">
    <property type="protein sequence ID" value="QGA65375.1"/>
    <property type="molecule type" value="Genomic_DNA"/>
</dbReference>
<dbReference type="PANTHER" id="PTHR48081">
    <property type="entry name" value="AB HYDROLASE SUPERFAMILY PROTEIN C4A8.06C"/>
    <property type="match status" value="1"/>
</dbReference>
<gene>
    <name evidence="3" type="ORF">GFB47_08050</name>
</gene>
<keyword evidence="4" id="KW-1185">Reference proteome</keyword>
<evidence type="ECO:0000313" key="4">
    <source>
        <dbReference type="Proteomes" id="UP000348942"/>
    </source>
</evidence>
<keyword evidence="1 3" id="KW-0378">Hydrolase</keyword>
<dbReference type="SUPFAM" id="SSF53474">
    <property type="entry name" value="alpha/beta-Hydrolases"/>
    <property type="match status" value="1"/>
</dbReference>
<evidence type="ECO:0000313" key="3">
    <source>
        <dbReference type="EMBL" id="QGA65375.1"/>
    </source>
</evidence>
<protein>
    <submittedName>
        <fullName evidence="3">Alpha/beta hydrolase fold domain-containing protein</fullName>
    </submittedName>
</protein>
<dbReference type="InterPro" id="IPR029058">
    <property type="entry name" value="AB_hydrolase_fold"/>
</dbReference>